<evidence type="ECO:0000313" key="2">
    <source>
        <dbReference type="EMBL" id="MDE1462901.1"/>
    </source>
</evidence>
<protein>
    <submittedName>
        <fullName evidence="2">BRO family protein</fullName>
    </submittedName>
</protein>
<evidence type="ECO:0000259" key="1">
    <source>
        <dbReference type="SMART" id="SM01040"/>
    </source>
</evidence>
<organism evidence="2 3">
    <name type="scientific">Spartinivicinus poritis</name>
    <dbReference type="NCBI Taxonomy" id="2994640"/>
    <lineage>
        <taxon>Bacteria</taxon>
        <taxon>Pseudomonadati</taxon>
        <taxon>Pseudomonadota</taxon>
        <taxon>Gammaproteobacteria</taxon>
        <taxon>Oceanospirillales</taxon>
        <taxon>Zooshikellaceae</taxon>
        <taxon>Spartinivicinus</taxon>
    </lineage>
</organism>
<sequence length="67" mass="7388">MSSIIPLKFNHSSIRVIDKDGETWFMAKAVADALPYSKASAITRLDDDEKGMQIIQSLGGSQELQAY</sequence>
<accession>A0ABT5UA75</accession>
<dbReference type="SMART" id="SM01040">
    <property type="entry name" value="Bro-N"/>
    <property type="match status" value="1"/>
</dbReference>
<comment type="caution">
    <text evidence="2">The sequence shown here is derived from an EMBL/GenBank/DDBJ whole genome shotgun (WGS) entry which is preliminary data.</text>
</comment>
<dbReference type="EMBL" id="JAPMOU010000015">
    <property type="protein sequence ID" value="MDE1462901.1"/>
    <property type="molecule type" value="Genomic_DNA"/>
</dbReference>
<dbReference type="InterPro" id="IPR003497">
    <property type="entry name" value="BRO_N_domain"/>
</dbReference>
<proteinExistence type="predicted"/>
<dbReference type="Proteomes" id="UP001528823">
    <property type="component" value="Unassembled WGS sequence"/>
</dbReference>
<reference evidence="2 3" key="1">
    <citation type="submission" date="2022-11" db="EMBL/GenBank/DDBJ databases">
        <title>Spartinivicinus poritis sp. nov., isolated from scleractinian coral Porites lutea.</title>
        <authorList>
            <person name="Zhang G."/>
            <person name="Cai L."/>
            <person name="Wei Q."/>
        </authorList>
    </citation>
    <scope>NUCLEOTIDE SEQUENCE [LARGE SCALE GENOMIC DNA]</scope>
    <source>
        <strain evidence="2 3">A2-2</strain>
    </source>
</reference>
<name>A0ABT5UA75_9GAMM</name>
<gene>
    <name evidence="2" type="ORF">ORQ98_13075</name>
</gene>
<dbReference type="Pfam" id="PF02498">
    <property type="entry name" value="Bro-N"/>
    <property type="match status" value="1"/>
</dbReference>
<feature type="domain" description="Bro-N" evidence="1">
    <location>
        <begin position="13"/>
        <end position="65"/>
    </location>
</feature>
<dbReference type="RefSeq" id="WP_274689251.1">
    <property type="nucleotide sequence ID" value="NZ_JAPMOU010000015.1"/>
</dbReference>
<evidence type="ECO:0000313" key="3">
    <source>
        <dbReference type="Proteomes" id="UP001528823"/>
    </source>
</evidence>
<keyword evidence="3" id="KW-1185">Reference proteome</keyword>